<feature type="non-terminal residue" evidence="1">
    <location>
        <position position="1"/>
    </location>
</feature>
<dbReference type="AlphaFoldDB" id="A0A9N9JNT4"/>
<reference evidence="1" key="1">
    <citation type="submission" date="2021-06" db="EMBL/GenBank/DDBJ databases">
        <authorList>
            <person name="Kallberg Y."/>
            <person name="Tangrot J."/>
            <person name="Rosling A."/>
        </authorList>
    </citation>
    <scope>NUCLEOTIDE SEQUENCE</scope>
    <source>
        <strain evidence="1">MA453B</strain>
    </source>
</reference>
<gene>
    <name evidence="1" type="ORF">DERYTH_LOCUS21333</name>
</gene>
<proteinExistence type="predicted"/>
<protein>
    <submittedName>
        <fullName evidence="1">8276_t:CDS:1</fullName>
    </submittedName>
</protein>
<organism evidence="1 2">
    <name type="scientific">Dentiscutata erythropus</name>
    <dbReference type="NCBI Taxonomy" id="1348616"/>
    <lineage>
        <taxon>Eukaryota</taxon>
        <taxon>Fungi</taxon>
        <taxon>Fungi incertae sedis</taxon>
        <taxon>Mucoromycota</taxon>
        <taxon>Glomeromycotina</taxon>
        <taxon>Glomeromycetes</taxon>
        <taxon>Diversisporales</taxon>
        <taxon>Gigasporaceae</taxon>
        <taxon>Dentiscutata</taxon>
    </lineage>
</organism>
<accession>A0A9N9JNT4</accession>
<keyword evidence="2" id="KW-1185">Reference proteome</keyword>
<sequence>ILQASSTLFNVLLSFSNCARILSSKDKSSVSAFFDFLRRLDS</sequence>
<evidence type="ECO:0000313" key="2">
    <source>
        <dbReference type="Proteomes" id="UP000789405"/>
    </source>
</evidence>
<comment type="caution">
    <text evidence="1">The sequence shown here is derived from an EMBL/GenBank/DDBJ whole genome shotgun (WGS) entry which is preliminary data.</text>
</comment>
<dbReference type="EMBL" id="CAJVPY010026981">
    <property type="protein sequence ID" value="CAG8790534.1"/>
    <property type="molecule type" value="Genomic_DNA"/>
</dbReference>
<dbReference type="Proteomes" id="UP000789405">
    <property type="component" value="Unassembled WGS sequence"/>
</dbReference>
<evidence type="ECO:0000313" key="1">
    <source>
        <dbReference type="EMBL" id="CAG8790534.1"/>
    </source>
</evidence>
<name>A0A9N9JNT4_9GLOM</name>